<dbReference type="GO" id="GO:0016020">
    <property type="term" value="C:membrane"/>
    <property type="evidence" value="ECO:0007669"/>
    <property type="project" value="InterPro"/>
</dbReference>
<dbReference type="GO" id="GO:0007165">
    <property type="term" value="P:signal transduction"/>
    <property type="evidence" value="ECO:0007669"/>
    <property type="project" value="InterPro"/>
</dbReference>
<feature type="domain" description="HAMP" evidence="3">
    <location>
        <begin position="331"/>
        <end position="384"/>
    </location>
</feature>
<organism evidence="4 5">
    <name type="scientific">Candidatus Sulfobium mesophilum</name>
    <dbReference type="NCBI Taxonomy" id="2016548"/>
    <lineage>
        <taxon>Bacteria</taxon>
        <taxon>Pseudomonadati</taxon>
        <taxon>Nitrospirota</taxon>
        <taxon>Nitrospiria</taxon>
        <taxon>Nitrospirales</taxon>
        <taxon>Nitrospiraceae</taxon>
        <taxon>Candidatus Sulfobium</taxon>
    </lineage>
</organism>
<accession>A0A2U3QGF4</accession>
<dbReference type="InterPro" id="IPR001932">
    <property type="entry name" value="PPM-type_phosphatase-like_dom"/>
</dbReference>
<dbReference type="Gene3D" id="6.10.340.10">
    <property type="match status" value="1"/>
</dbReference>
<dbReference type="InterPro" id="IPR052016">
    <property type="entry name" value="Bact_Sigma-Reg"/>
</dbReference>
<evidence type="ECO:0000313" key="5">
    <source>
        <dbReference type="Proteomes" id="UP000245125"/>
    </source>
</evidence>
<dbReference type="SUPFAM" id="SSF158472">
    <property type="entry name" value="HAMP domain-like"/>
    <property type="match status" value="1"/>
</dbReference>
<proteinExistence type="predicted"/>
<dbReference type="EMBL" id="OUUY01000070">
    <property type="protein sequence ID" value="SPQ00472.1"/>
    <property type="molecule type" value="Genomic_DNA"/>
</dbReference>
<evidence type="ECO:0000256" key="2">
    <source>
        <dbReference type="SAM" id="Phobius"/>
    </source>
</evidence>
<dbReference type="SMART" id="SM00331">
    <property type="entry name" value="PP2C_SIG"/>
    <property type="match status" value="1"/>
</dbReference>
<dbReference type="Gene3D" id="3.60.40.10">
    <property type="entry name" value="PPM-type phosphatase domain"/>
    <property type="match status" value="1"/>
</dbReference>
<gene>
    <name evidence="4" type="ORF">NBG4_250004</name>
</gene>
<dbReference type="CDD" id="cd06225">
    <property type="entry name" value="HAMP"/>
    <property type="match status" value="1"/>
</dbReference>
<dbReference type="Gene3D" id="3.30.450.20">
    <property type="entry name" value="PAS domain"/>
    <property type="match status" value="2"/>
</dbReference>
<dbReference type="Proteomes" id="UP000245125">
    <property type="component" value="Unassembled WGS sequence"/>
</dbReference>
<evidence type="ECO:0000313" key="4">
    <source>
        <dbReference type="EMBL" id="SPQ00472.1"/>
    </source>
</evidence>
<dbReference type="SUPFAM" id="SSF81606">
    <property type="entry name" value="PP2C-like"/>
    <property type="match status" value="1"/>
</dbReference>
<dbReference type="GO" id="GO:0016791">
    <property type="term" value="F:phosphatase activity"/>
    <property type="evidence" value="ECO:0007669"/>
    <property type="project" value="TreeGrafter"/>
</dbReference>
<protein>
    <submittedName>
        <fullName evidence="4">Protein serine/threonine phosphatase</fullName>
    </submittedName>
</protein>
<dbReference type="AlphaFoldDB" id="A0A2U3QGF4"/>
<sequence>MLNNRSLAFKLILFFTLSSGVILLVVLAYDYWYSRKMIENDLEESARHLVSSTVNKLDAVLAPVQKVPENLACFLENATFSEKEVISLLRVVVERNPDIYGAAVAFEPGVFVKGRRHFAPYFYRTKKGLEFSDLGASSYDYFAKDWYQIPKELGGPQWSEPYFDEGGGNILMSTYSVPFYRTKGGKRYLAGVVTADISLEWLKKVVSSVKILKTGYGILTSRNGTIITHPSEKLVMNETIFSAAEEKKDKRLREIGQRMIRGESGFGPFITVSGRESWACYAPVSSTGWTLSVVFPRDELYSDINRLQGTAGLLAAAGILLLSFVIVLISRSISRPLRAMAKATEEMARGNLDMPVPAVRSRDEVGVLAESFSRMGESLKKYIRDLTEATAAKERIESELSIAHDIQMSIIPKTFPAFPDRKEFDICAFIEPAREVGGDFYDFFFINATHLCFVIADVSGKGVPSALFMAEAMTLIKVMAKESLSPDQILCKVNNELCTDNSTGMFVTIFLGILDTITGEVLYSNGGHNPPLTISRDGKAEFLKVSPGLVAGAWENFQYVTGRLFLKKGETLFMYTDGVTEAMNPADELFSEERLLRNLMALSDKPLAEILGRLTEEIIFFAQGAPQSDDITMMALRFTGGSGN</sequence>
<reference evidence="5" key="1">
    <citation type="submission" date="2018-03" db="EMBL/GenBank/DDBJ databases">
        <authorList>
            <person name="Zecchin S."/>
        </authorList>
    </citation>
    <scope>NUCLEOTIDE SEQUENCE [LARGE SCALE GENOMIC DNA]</scope>
</reference>
<keyword evidence="2" id="KW-1133">Transmembrane helix</keyword>
<dbReference type="InterPro" id="IPR003660">
    <property type="entry name" value="HAMP_dom"/>
</dbReference>
<name>A0A2U3QGF4_9BACT</name>
<dbReference type="InterPro" id="IPR036457">
    <property type="entry name" value="PPM-type-like_dom_sf"/>
</dbReference>
<dbReference type="PANTHER" id="PTHR43156:SF2">
    <property type="entry name" value="STAGE II SPORULATION PROTEIN E"/>
    <property type="match status" value="1"/>
</dbReference>
<evidence type="ECO:0000256" key="1">
    <source>
        <dbReference type="ARBA" id="ARBA00022801"/>
    </source>
</evidence>
<dbReference type="CDD" id="cd12913">
    <property type="entry name" value="PDC1_MCP_like"/>
    <property type="match status" value="1"/>
</dbReference>
<dbReference type="Pfam" id="PF00672">
    <property type="entry name" value="HAMP"/>
    <property type="match status" value="1"/>
</dbReference>
<evidence type="ECO:0000259" key="3">
    <source>
        <dbReference type="PROSITE" id="PS50885"/>
    </source>
</evidence>
<feature type="transmembrane region" description="Helical" evidence="2">
    <location>
        <begin position="311"/>
        <end position="330"/>
    </location>
</feature>
<dbReference type="SMART" id="SM00304">
    <property type="entry name" value="HAMP"/>
    <property type="match status" value="1"/>
</dbReference>
<keyword evidence="5" id="KW-1185">Reference proteome</keyword>
<dbReference type="OrthoDB" id="9802500at2"/>
<keyword evidence="2" id="KW-0812">Transmembrane</keyword>
<dbReference type="PANTHER" id="PTHR43156">
    <property type="entry name" value="STAGE II SPORULATION PROTEIN E-RELATED"/>
    <property type="match status" value="1"/>
</dbReference>
<keyword evidence="2" id="KW-0472">Membrane</keyword>
<dbReference type="Pfam" id="PF22673">
    <property type="entry name" value="MCP-like_PDC_1"/>
    <property type="match status" value="1"/>
</dbReference>
<dbReference type="Pfam" id="PF07228">
    <property type="entry name" value="SpoIIE"/>
    <property type="match status" value="1"/>
</dbReference>
<dbReference type="CDD" id="cd12912">
    <property type="entry name" value="PDC2_MCP_like"/>
    <property type="match status" value="1"/>
</dbReference>
<keyword evidence="1" id="KW-0378">Hydrolase</keyword>
<dbReference type="PROSITE" id="PS50885">
    <property type="entry name" value="HAMP"/>
    <property type="match status" value="1"/>
</dbReference>